<gene>
    <name evidence="6" type="ORF">G4B88_020359</name>
</gene>
<dbReference type="PANTHER" id="PTHR36766">
    <property type="entry name" value="PLANT BROAD-SPECTRUM MILDEW RESISTANCE PROTEIN RPW8"/>
    <property type="match status" value="1"/>
</dbReference>
<evidence type="ECO:0000313" key="7">
    <source>
        <dbReference type="Proteomes" id="UP000583929"/>
    </source>
</evidence>
<organism evidence="6 7">
    <name type="scientific">Cannabis sativa</name>
    <name type="common">Hemp</name>
    <name type="synonym">Marijuana</name>
    <dbReference type="NCBI Taxonomy" id="3483"/>
    <lineage>
        <taxon>Eukaryota</taxon>
        <taxon>Viridiplantae</taxon>
        <taxon>Streptophyta</taxon>
        <taxon>Embryophyta</taxon>
        <taxon>Tracheophyta</taxon>
        <taxon>Spermatophyta</taxon>
        <taxon>Magnoliopsida</taxon>
        <taxon>eudicotyledons</taxon>
        <taxon>Gunneridae</taxon>
        <taxon>Pentapetalae</taxon>
        <taxon>rosids</taxon>
        <taxon>fabids</taxon>
        <taxon>Rosales</taxon>
        <taxon>Cannabaceae</taxon>
        <taxon>Cannabis</taxon>
    </lineage>
</organism>
<keyword evidence="7" id="KW-1185">Reference proteome</keyword>
<reference evidence="6 7" key="1">
    <citation type="journal article" date="2020" name="bioRxiv">
        <title>Sequence and annotation of 42 cannabis genomes reveals extensive copy number variation in cannabinoid synthesis and pathogen resistance genes.</title>
        <authorList>
            <person name="Mckernan K.J."/>
            <person name="Helbert Y."/>
            <person name="Kane L.T."/>
            <person name="Ebling H."/>
            <person name="Zhang L."/>
            <person name="Liu B."/>
            <person name="Eaton Z."/>
            <person name="Mclaughlin S."/>
            <person name="Kingan S."/>
            <person name="Baybayan P."/>
            <person name="Concepcion G."/>
            <person name="Jordan M."/>
            <person name="Riva A."/>
            <person name="Barbazuk W."/>
            <person name="Harkins T."/>
        </authorList>
    </citation>
    <scope>NUCLEOTIDE SEQUENCE [LARGE SCALE GENOMIC DNA]</scope>
    <source>
        <strain evidence="7">cv. Jamaican Lion 4</strain>
        <tissue evidence="6">Leaf</tissue>
    </source>
</reference>
<evidence type="ECO:0000259" key="5">
    <source>
        <dbReference type="Pfam" id="PF18052"/>
    </source>
</evidence>
<feature type="domain" description="Disease resistance N-terminal" evidence="5">
    <location>
        <begin position="11"/>
        <end position="97"/>
    </location>
</feature>
<protein>
    <recommendedName>
        <fullName evidence="5">Disease resistance N-terminal domain-containing protein</fullName>
    </recommendedName>
</protein>
<dbReference type="Gene3D" id="1.20.5.4130">
    <property type="match status" value="1"/>
</dbReference>
<evidence type="ECO:0000256" key="1">
    <source>
        <dbReference type="ARBA" id="ARBA00022737"/>
    </source>
</evidence>
<dbReference type="InterPro" id="IPR032675">
    <property type="entry name" value="LRR_dom_sf"/>
</dbReference>
<dbReference type="Pfam" id="PF18052">
    <property type="entry name" value="Rx_N"/>
    <property type="match status" value="1"/>
</dbReference>
<sequence length="456" mass="50910">MAEGVLFDLAGSLIEMLGSAAFEEARLLYGVKDEFQKLVGTIEVIKGVLLDAEEKMVVDNQVKAWLKRLGDIFIVADDLVDKHTTNYSASKTTSKRVICEGKHNLQSLTLNWNLGDDNNNNMVENDEMSIEGLQPPSNLKVLHVWGFMGVRFGEYMCSSAEDDDFDANLFFPSLVTLQIEYCFNLKWWWWKKEVDGNNIRSFPRLSNLVITDCPNLTSMPLFPTIAKVELRTSSSMALEDTFKMLRGSKAHNTHPNISLLSSIQIIYCEDLTSIMGIDNLPSLVSITIQYCPNLTTLLEGIDNLPALKDIDIKLCHNLTSVLEGVDTLPSLTSICIEQCRNLTSVLEGIDNLPSLESVNIFNCPSLTSVLEGIDNLPSLKSIYIRDCPNLTSFPGNFRKMWGSIEQQDQRRVQTLDGAGNEAVDEKIGAVKNFRGMIQFEEAVDEKIGGVKNFKGM</sequence>
<keyword evidence="3" id="KW-0611">Plant defense</keyword>
<dbReference type="Proteomes" id="UP000583929">
    <property type="component" value="Unassembled WGS sequence"/>
</dbReference>
<keyword evidence="2" id="KW-0547">Nucleotide-binding</keyword>
<evidence type="ECO:0000256" key="2">
    <source>
        <dbReference type="ARBA" id="ARBA00022741"/>
    </source>
</evidence>
<dbReference type="PANTHER" id="PTHR36766:SF40">
    <property type="entry name" value="DISEASE RESISTANCE PROTEIN RGA3"/>
    <property type="match status" value="1"/>
</dbReference>
<dbReference type="InterPro" id="IPR041118">
    <property type="entry name" value="Rx_N"/>
</dbReference>
<keyword evidence="1" id="KW-0677">Repeat</keyword>
<dbReference type="GO" id="GO:0005524">
    <property type="term" value="F:ATP binding"/>
    <property type="evidence" value="ECO:0007669"/>
    <property type="project" value="UniProtKB-KW"/>
</dbReference>
<proteinExistence type="predicted"/>
<name>A0A7J6EN54_CANSA</name>
<keyword evidence="4" id="KW-0067">ATP-binding</keyword>
<dbReference type="EMBL" id="JAATIQ010000363">
    <property type="protein sequence ID" value="KAF4359838.1"/>
    <property type="molecule type" value="Genomic_DNA"/>
</dbReference>
<accession>A0A7J6EN54</accession>
<evidence type="ECO:0000256" key="4">
    <source>
        <dbReference type="ARBA" id="ARBA00022840"/>
    </source>
</evidence>
<dbReference type="GO" id="GO:0006952">
    <property type="term" value="P:defense response"/>
    <property type="evidence" value="ECO:0007669"/>
    <property type="project" value="UniProtKB-KW"/>
</dbReference>
<dbReference type="SUPFAM" id="SSF52047">
    <property type="entry name" value="RNI-like"/>
    <property type="match status" value="2"/>
</dbReference>
<comment type="caution">
    <text evidence="6">The sequence shown here is derived from an EMBL/GenBank/DDBJ whole genome shotgun (WGS) entry which is preliminary data.</text>
</comment>
<dbReference type="Gene3D" id="3.80.10.10">
    <property type="entry name" value="Ribonuclease Inhibitor"/>
    <property type="match status" value="1"/>
</dbReference>
<feature type="non-terminal residue" evidence="6">
    <location>
        <position position="456"/>
    </location>
</feature>
<evidence type="ECO:0000256" key="3">
    <source>
        <dbReference type="ARBA" id="ARBA00022821"/>
    </source>
</evidence>
<dbReference type="AlphaFoldDB" id="A0A7J6EN54"/>
<evidence type="ECO:0000313" key="6">
    <source>
        <dbReference type="EMBL" id="KAF4359838.1"/>
    </source>
</evidence>